<feature type="compositionally biased region" description="Basic and acidic residues" evidence="1">
    <location>
        <begin position="174"/>
        <end position="184"/>
    </location>
</feature>
<dbReference type="OrthoDB" id="4147840at2759"/>
<evidence type="ECO:0000256" key="1">
    <source>
        <dbReference type="SAM" id="MobiDB-lite"/>
    </source>
</evidence>
<accession>A0A1C1CNU8</accession>
<dbReference type="VEuPathDB" id="FungiDB:CLCR_07411"/>
<proteinExistence type="predicted"/>
<dbReference type="AlphaFoldDB" id="A0A1C1CNU8"/>
<comment type="caution">
    <text evidence="2">The sequence shown here is derived from an EMBL/GenBank/DDBJ whole genome shotgun (WGS) entry which is preliminary data.</text>
</comment>
<feature type="compositionally biased region" description="Polar residues" evidence="1">
    <location>
        <begin position="29"/>
        <end position="49"/>
    </location>
</feature>
<dbReference type="VEuPathDB" id="FungiDB:G647_09059"/>
<evidence type="ECO:0000313" key="3">
    <source>
        <dbReference type="Proteomes" id="UP000094526"/>
    </source>
</evidence>
<organism evidence="2 3">
    <name type="scientific">Cladophialophora carrionii</name>
    <dbReference type="NCBI Taxonomy" id="86049"/>
    <lineage>
        <taxon>Eukaryota</taxon>
        <taxon>Fungi</taxon>
        <taxon>Dikarya</taxon>
        <taxon>Ascomycota</taxon>
        <taxon>Pezizomycotina</taxon>
        <taxon>Eurotiomycetes</taxon>
        <taxon>Chaetothyriomycetidae</taxon>
        <taxon>Chaetothyriales</taxon>
        <taxon>Herpotrichiellaceae</taxon>
        <taxon>Cladophialophora</taxon>
    </lineage>
</organism>
<sequence>MADVSSRNVKAEPAPMNGAGKTAPGPESATPQKTGFVNATTPQSSSTEVASPEAHDNNPNKISAPTSKPIRTPPKLDATMEDHVRDMMNKARRVANGGDNPFKSEQDIKELTLLANNLVKLMNAAYIVSDFGYNNLLLLIVEQATDTIVRGVAYMQGGSQAHPKTAMRFARQDRRAHLAAEKAAEPAVGGTPSQAAAETGAKDTTQAVTNGNGVESVGDNGSNKENAAPGAEVHHQNPKPHQNKTSKKKGYWRNRRALRKRTNSTISKTPDNKIKGQAECVDDAKGSVNGKGTVMERKPKASSSETTVQETVVGQGVDIPVTV</sequence>
<feature type="compositionally biased region" description="Polar residues" evidence="1">
    <location>
        <begin position="191"/>
        <end position="225"/>
    </location>
</feature>
<protein>
    <submittedName>
        <fullName evidence="2">Uncharacterized protein</fullName>
    </submittedName>
</protein>
<feature type="compositionally biased region" description="Basic residues" evidence="1">
    <location>
        <begin position="236"/>
        <end position="262"/>
    </location>
</feature>
<feature type="region of interest" description="Disordered" evidence="1">
    <location>
        <begin position="1"/>
        <end position="76"/>
    </location>
</feature>
<reference evidence="3" key="1">
    <citation type="submission" date="2015-07" db="EMBL/GenBank/DDBJ databases">
        <authorList>
            <person name="Teixeira M.M."/>
            <person name="Souza R.C."/>
            <person name="Almeida L.G."/>
            <person name="Vicente V.A."/>
            <person name="de Hoog S."/>
            <person name="Bocca A.L."/>
            <person name="de Almeida S.R."/>
            <person name="Vasconcelos A.T."/>
            <person name="Felipe M.S."/>
        </authorList>
    </citation>
    <scope>NUCLEOTIDE SEQUENCE [LARGE SCALE GENOMIC DNA]</scope>
    <source>
        <strain evidence="3">KSF</strain>
    </source>
</reference>
<feature type="region of interest" description="Disordered" evidence="1">
    <location>
        <begin position="174"/>
        <end position="323"/>
    </location>
</feature>
<dbReference type="Proteomes" id="UP000094526">
    <property type="component" value="Unassembled WGS sequence"/>
</dbReference>
<name>A0A1C1CNU8_9EURO</name>
<feature type="compositionally biased region" description="Low complexity" evidence="1">
    <location>
        <begin position="302"/>
        <end position="317"/>
    </location>
</feature>
<dbReference type="EMBL" id="LGRB01000010">
    <property type="protein sequence ID" value="OCT50151.1"/>
    <property type="molecule type" value="Genomic_DNA"/>
</dbReference>
<gene>
    <name evidence="2" type="ORF">CLCR_07411</name>
</gene>
<keyword evidence="3" id="KW-1185">Reference proteome</keyword>
<evidence type="ECO:0000313" key="2">
    <source>
        <dbReference type="EMBL" id="OCT50151.1"/>
    </source>
</evidence>